<dbReference type="AlphaFoldDB" id="A0A8T0VQE4"/>
<organism evidence="2 3">
    <name type="scientific">Panicum virgatum</name>
    <name type="common">Blackwell switchgrass</name>
    <dbReference type="NCBI Taxonomy" id="38727"/>
    <lineage>
        <taxon>Eukaryota</taxon>
        <taxon>Viridiplantae</taxon>
        <taxon>Streptophyta</taxon>
        <taxon>Embryophyta</taxon>
        <taxon>Tracheophyta</taxon>
        <taxon>Spermatophyta</taxon>
        <taxon>Magnoliopsida</taxon>
        <taxon>Liliopsida</taxon>
        <taxon>Poales</taxon>
        <taxon>Poaceae</taxon>
        <taxon>PACMAD clade</taxon>
        <taxon>Panicoideae</taxon>
        <taxon>Panicodae</taxon>
        <taxon>Paniceae</taxon>
        <taxon>Panicinae</taxon>
        <taxon>Panicum</taxon>
        <taxon>Panicum sect. Hiantes</taxon>
    </lineage>
</organism>
<evidence type="ECO:0000313" key="3">
    <source>
        <dbReference type="Proteomes" id="UP000823388"/>
    </source>
</evidence>
<dbReference type="EMBL" id="CM029040">
    <property type="protein sequence ID" value="KAG2636667.1"/>
    <property type="molecule type" value="Genomic_DNA"/>
</dbReference>
<dbReference type="PANTHER" id="PTHR34145:SF35">
    <property type="entry name" value="F-BOX DOMAIN-CONTAINING PROTEIN"/>
    <property type="match status" value="1"/>
</dbReference>
<dbReference type="InterPro" id="IPR055357">
    <property type="entry name" value="LRR_At1g61320_AtMIF1"/>
</dbReference>
<reference evidence="2" key="1">
    <citation type="submission" date="2020-05" db="EMBL/GenBank/DDBJ databases">
        <title>WGS assembly of Panicum virgatum.</title>
        <authorList>
            <person name="Lovell J.T."/>
            <person name="Jenkins J."/>
            <person name="Shu S."/>
            <person name="Juenger T.E."/>
            <person name="Schmutz J."/>
        </authorList>
    </citation>
    <scope>NUCLEOTIDE SEQUENCE</scope>
    <source>
        <strain evidence="2">AP13</strain>
    </source>
</reference>
<dbReference type="Proteomes" id="UP000823388">
    <property type="component" value="Chromosome 2N"/>
</dbReference>
<dbReference type="Pfam" id="PF23622">
    <property type="entry name" value="LRR_At1g61320_AtMIF1"/>
    <property type="match status" value="1"/>
</dbReference>
<accession>A0A8T0VQE4</accession>
<dbReference type="InterPro" id="IPR053772">
    <property type="entry name" value="At1g61320/At1g61330-like"/>
</dbReference>
<proteinExistence type="predicted"/>
<sequence length="266" mass="29944">MTEDELGCFLSSSLVLESMLQDIENKAQNLRTIYFEEFPALYSPGVSLRLGELLHLNNIEMRCNDATCYARSELPSIAPSLETLTMSSLCEVTNAPTAPSKFLHLKYLCIHLYRVSPAYDYFSLASFFDASPSLEIFSLNLLQELMEHDWISGGSSDLRQMQRHCHHNLQRFKITGFGSAKSLVELTCYILESTLSLKCIMLDTTLQGAFRCSDSKSKKCFSMPKGNIMEAQKALLAIKKYIETKVPATVKLNVVEPCRRCHTIGV</sequence>
<protein>
    <recommendedName>
        <fullName evidence="1">At1g61320/AtMIF1 LRR domain-containing protein</fullName>
    </recommendedName>
</protein>
<dbReference type="OrthoDB" id="617794at2759"/>
<keyword evidence="3" id="KW-1185">Reference proteome</keyword>
<evidence type="ECO:0000259" key="1">
    <source>
        <dbReference type="Pfam" id="PF23622"/>
    </source>
</evidence>
<dbReference type="PANTHER" id="PTHR34145">
    <property type="entry name" value="OS02G0105600 PROTEIN"/>
    <property type="match status" value="1"/>
</dbReference>
<gene>
    <name evidence="2" type="ORF">PVAP13_2NG075312</name>
</gene>
<feature type="domain" description="At1g61320/AtMIF1 LRR" evidence="1">
    <location>
        <begin position="18"/>
        <end position="258"/>
    </location>
</feature>
<name>A0A8T0VQE4_PANVG</name>
<evidence type="ECO:0000313" key="2">
    <source>
        <dbReference type="EMBL" id="KAG2636667.1"/>
    </source>
</evidence>
<dbReference type="EMBL" id="CM029040">
    <property type="protein sequence ID" value="KAG2636665.1"/>
    <property type="molecule type" value="Genomic_DNA"/>
</dbReference>
<comment type="caution">
    <text evidence="2">The sequence shown here is derived from an EMBL/GenBank/DDBJ whole genome shotgun (WGS) entry which is preliminary data.</text>
</comment>